<dbReference type="CDD" id="cd00483">
    <property type="entry name" value="HPPK"/>
    <property type="match status" value="1"/>
</dbReference>
<dbReference type="InterPro" id="IPR000550">
    <property type="entry name" value="Hppk"/>
</dbReference>
<reference evidence="14 15" key="1">
    <citation type="submission" date="2019-10" db="EMBL/GenBank/DDBJ databases">
        <title>Epibacterium sp. nov., isolated from seawater.</title>
        <authorList>
            <person name="Zhang X."/>
            <person name="Li N."/>
        </authorList>
    </citation>
    <scope>NUCLEOTIDE SEQUENCE [LARGE SCALE GENOMIC DNA]</scope>
    <source>
        <strain evidence="14 15">SM1979</strain>
    </source>
</reference>
<evidence type="ECO:0000256" key="5">
    <source>
        <dbReference type="ARBA" id="ARBA00022679"/>
    </source>
</evidence>
<organism evidence="14 15">
    <name type="scientific">Tritonibacter litoralis</name>
    <dbReference type="NCBI Taxonomy" id="2662264"/>
    <lineage>
        <taxon>Bacteria</taxon>
        <taxon>Pseudomonadati</taxon>
        <taxon>Pseudomonadota</taxon>
        <taxon>Alphaproteobacteria</taxon>
        <taxon>Rhodobacterales</taxon>
        <taxon>Paracoccaceae</taxon>
        <taxon>Tritonibacter</taxon>
    </lineage>
</organism>
<comment type="pathway">
    <text evidence="1">Cofactor biosynthesis; tetrahydrofolate biosynthesis; 2-amino-4-hydroxy-6-hydroxymethyl-7,8-dihydropteridine diphosphate from 7,8-dihydroneopterin triphosphate: step 4/4.</text>
</comment>
<dbReference type="EMBL" id="WIBF01000004">
    <property type="protein sequence ID" value="MQQ08665.1"/>
    <property type="molecule type" value="Genomic_DNA"/>
</dbReference>
<keyword evidence="5 14" id="KW-0808">Transferase</keyword>
<evidence type="ECO:0000256" key="2">
    <source>
        <dbReference type="ARBA" id="ARBA00005810"/>
    </source>
</evidence>
<dbReference type="PANTHER" id="PTHR43071:SF1">
    <property type="entry name" value="2-AMINO-4-HYDROXY-6-HYDROXYMETHYLDIHYDROPTERIDINE PYROPHOSPHOKINASE"/>
    <property type="match status" value="1"/>
</dbReference>
<comment type="similarity">
    <text evidence="2">Belongs to the HPPK family.</text>
</comment>
<dbReference type="NCBIfam" id="TIGR01498">
    <property type="entry name" value="folK"/>
    <property type="match status" value="1"/>
</dbReference>
<dbReference type="SUPFAM" id="SSF55083">
    <property type="entry name" value="6-hydroxymethyl-7,8-dihydropterin pyrophosphokinase, HPPK"/>
    <property type="match status" value="1"/>
</dbReference>
<keyword evidence="15" id="KW-1185">Reference proteome</keyword>
<gene>
    <name evidence="14" type="primary">folK</name>
    <name evidence="14" type="ORF">GFB49_09395</name>
</gene>
<evidence type="ECO:0000256" key="3">
    <source>
        <dbReference type="ARBA" id="ARBA00013253"/>
    </source>
</evidence>
<dbReference type="GO" id="GO:0046654">
    <property type="term" value="P:tetrahydrofolate biosynthetic process"/>
    <property type="evidence" value="ECO:0007669"/>
    <property type="project" value="UniProtKB-UniPathway"/>
</dbReference>
<dbReference type="RefSeq" id="WP_153215594.1">
    <property type="nucleotide sequence ID" value="NZ_WIBF01000004.1"/>
</dbReference>
<dbReference type="UniPathway" id="UPA00077">
    <property type="reaction ID" value="UER00155"/>
</dbReference>
<dbReference type="Pfam" id="PF01288">
    <property type="entry name" value="HPPK"/>
    <property type="match status" value="1"/>
</dbReference>
<evidence type="ECO:0000256" key="10">
    <source>
        <dbReference type="ARBA" id="ARBA00029409"/>
    </source>
</evidence>
<dbReference type="GO" id="GO:0046656">
    <property type="term" value="P:folic acid biosynthetic process"/>
    <property type="evidence" value="ECO:0007669"/>
    <property type="project" value="UniProtKB-KW"/>
</dbReference>
<dbReference type="GO" id="GO:0003848">
    <property type="term" value="F:2-amino-4-hydroxy-6-hydroxymethyldihydropteridine diphosphokinase activity"/>
    <property type="evidence" value="ECO:0007669"/>
    <property type="project" value="UniProtKB-EC"/>
</dbReference>
<dbReference type="Proteomes" id="UP000444174">
    <property type="component" value="Unassembled WGS sequence"/>
</dbReference>
<protein>
    <recommendedName>
        <fullName evidence="4">2-amino-4-hydroxy-6-hydroxymethyldihydropteridine pyrophosphokinase</fullName>
        <ecNumber evidence="3">2.7.6.3</ecNumber>
    </recommendedName>
    <alternativeName>
        <fullName evidence="11">6-hydroxymethyl-7,8-dihydropterin pyrophosphokinase</fullName>
    </alternativeName>
    <alternativeName>
        <fullName evidence="12">7,8-dihydro-6-hydroxymethylpterin-pyrophosphokinase</fullName>
    </alternativeName>
</protein>
<sequence>MTKRLPRALVALGGNLPMGDMLPVETLTRAISALEEAGVKPLKVSRFFTTPCFPKGAGPDYVNAALATETDLAAPDLLAILHEVEAAFSRQRDQRWGMRTLDLDLLAMDEQVAPDLATYTRWLNLPKKEQVAVAPDQLILPHPRIQDRGFVLIPLCDVAPDWVHPVLKQSAKQMAAALSAEEINEIVPISAGD</sequence>
<evidence type="ECO:0000256" key="4">
    <source>
        <dbReference type="ARBA" id="ARBA00016218"/>
    </source>
</evidence>
<proteinExistence type="inferred from homology"/>
<keyword evidence="7 14" id="KW-0418">Kinase</keyword>
<evidence type="ECO:0000256" key="9">
    <source>
        <dbReference type="ARBA" id="ARBA00022909"/>
    </source>
</evidence>
<dbReference type="GO" id="GO:0016301">
    <property type="term" value="F:kinase activity"/>
    <property type="evidence" value="ECO:0007669"/>
    <property type="project" value="UniProtKB-KW"/>
</dbReference>
<evidence type="ECO:0000256" key="1">
    <source>
        <dbReference type="ARBA" id="ARBA00005051"/>
    </source>
</evidence>
<keyword evidence="6" id="KW-0547">Nucleotide-binding</keyword>
<keyword evidence="8" id="KW-0067">ATP-binding</keyword>
<keyword evidence="9" id="KW-0289">Folate biosynthesis</keyword>
<evidence type="ECO:0000259" key="13">
    <source>
        <dbReference type="Pfam" id="PF01288"/>
    </source>
</evidence>
<evidence type="ECO:0000256" key="12">
    <source>
        <dbReference type="ARBA" id="ARBA00033413"/>
    </source>
</evidence>
<accession>A0A843YG61</accession>
<dbReference type="GO" id="GO:0005524">
    <property type="term" value="F:ATP binding"/>
    <property type="evidence" value="ECO:0007669"/>
    <property type="project" value="UniProtKB-KW"/>
</dbReference>
<comment type="function">
    <text evidence="10">Catalyzes the transfer of pyrophosphate from adenosine triphosphate (ATP) to 6-hydroxymethyl-7,8-dihydropterin, an enzymatic step in folate biosynthesis pathway.</text>
</comment>
<evidence type="ECO:0000256" key="7">
    <source>
        <dbReference type="ARBA" id="ARBA00022777"/>
    </source>
</evidence>
<evidence type="ECO:0000256" key="6">
    <source>
        <dbReference type="ARBA" id="ARBA00022741"/>
    </source>
</evidence>
<comment type="caution">
    <text evidence="14">The sequence shown here is derived from an EMBL/GenBank/DDBJ whole genome shotgun (WGS) entry which is preliminary data.</text>
</comment>
<name>A0A843YG61_9RHOB</name>
<dbReference type="AlphaFoldDB" id="A0A843YG61"/>
<evidence type="ECO:0000313" key="14">
    <source>
        <dbReference type="EMBL" id="MQQ08665.1"/>
    </source>
</evidence>
<dbReference type="PANTHER" id="PTHR43071">
    <property type="entry name" value="2-AMINO-4-HYDROXY-6-HYDROXYMETHYLDIHYDROPTERIDINE PYROPHOSPHOKINASE"/>
    <property type="match status" value="1"/>
</dbReference>
<evidence type="ECO:0000313" key="15">
    <source>
        <dbReference type="Proteomes" id="UP000444174"/>
    </source>
</evidence>
<evidence type="ECO:0000256" key="8">
    <source>
        <dbReference type="ARBA" id="ARBA00022840"/>
    </source>
</evidence>
<feature type="domain" description="7,8-dihydro-6-hydroxymethylpterin-pyrophosphokinase" evidence="13">
    <location>
        <begin position="10"/>
        <end position="160"/>
    </location>
</feature>
<dbReference type="InterPro" id="IPR035907">
    <property type="entry name" value="Hppk_sf"/>
</dbReference>
<dbReference type="EC" id="2.7.6.3" evidence="3"/>
<dbReference type="Gene3D" id="3.30.70.560">
    <property type="entry name" value="7,8-Dihydro-6-hydroxymethylpterin-pyrophosphokinase HPPK"/>
    <property type="match status" value="1"/>
</dbReference>
<evidence type="ECO:0000256" key="11">
    <source>
        <dbReference type="ARBA" id="ARBA00029766"/>
    </source>
</evidence>